<comment type="caution">
    <text evidence="1">The sequence shown here is derived from an EMBL/GenBank/DDBJ whole genome shotgun (WGS) entry which is preliminary data.</text>
</comment>
<name>A0ACB0ZD95_MELEN</name>
<evidence type="ECO:0000313" key="2">
    <source>
        <dbReference type="Proteomes" id="UP001497535"/>
    </source>
</evidence>
<sequence length="49" mass="5471">MFGLSIVNEDSDKIGTVCLSTISLDVSFFFKLISTIVVIFNYYNLTKSS</sequence>
<gene>
    <name evidence="1" type="ORF">MENTE1834_LOCUS23221</name>
</gene>
<dbReference type="EMBL" id="CAVMJV010000030">
    <property type="protein sequence ID" value="CAK5076357.1"/>
    <property type="molecule type" value="Genomic_DNA"/>
</dbReference>
<dbReference type="Proteomes" id="UP001497535">
    <property type="component" value="Unassembled WGS sequence"/>
</dbReference>
<protein>
    <submittedName>
        <fullName evidence="1">Uncharacterized protein</fullName>
    </submittedName>
</protein>
<accession>A0ACB0ZD95</accession>
<keyword evidence="2" id="KW-1185">Reference proteome</keyword>
<organism evidence="1 2">
    <name type="scientific">Meloidogyne enterolobii</name>
    <name type="common">Root-knot nematode worm</name>
    <name type="synonym">Meloidogyne mayaguensis</name>
    <dbReference type="NCBI Taxonomy" id="390850"/>
    <lineage>
        <taxon>Eukaryota</taxon>
        <taxon>Metazoa</taxon>
        <taxon>Ecdysozoa</taxon>
        <taxon>Nematoda</taxon>
        <taxon>Chromadorea</taxon>
        <taxon>Rhabditida</taxon>
        <taxon>Tylenchina</taxon>
        <taxon>Tylenchomorpha</taxon>
        <taxon>Tylenchoidea</taxon>
        <taxon>Meloidogynidae</taxon>
        <taxon>Meloidogyninae</taxon>
        <taxon>Meloidogyne</taxon>
    </lineage>
</organism>
<evidence type="ECO:0000313" key="1">
    <source>
        <dbReference type="EMBL" id="CAK5076357.1"/>
    </source>
</evidence>
<proteinExistence type="predicted"/>
<reference evidence="1" key="1">
    <citation type="submission" date="2023-11" db="EMBL/GenBank/DDBJ databases">
        <authorList>
            <person name="Poullet M."/>
        </authorList>
    </citation>
    <scope>NUCLEOTIDE SEQUENCE</scope>
    <source>
        <strain evidence="1">E1834</strain>
    </source>
</reference>